<accession>A0A1Y2IZ01</accession>
<reference evidence="1 2" key="1">
    <citation type="journal article" date="2015" name="Biotechnol. Biofuels">
        <title>Enhanced degradation of softwood versus hardwood by the white-rot fungus Pycnoporus coccineus.</title>
        <authorList>
            <person name="Couturier M."/>
            <person name="Navarro D."/>
            <person name="Chevret D."/>
            <person name="Henrissat B."/>
            <person name="Piumi F."/>
            <person name="Ruiz-Duenas F.J."/>
            <person name="Martinez A.T."/>
            <person name="Grigoriev I.V."/>
            <person name="Riley R."/>
            <person name="Lipzen A."/>
            <person name="Berrin J.G."/>
            <person name="Master E.R."/>
            <person name="Rosso M.N."/>
        </authorList>
    </citation>
    <scope>NUCLEOTIDE SEQUENCE [LARGE SCALE GENOMIC DNA]</scope>
    <source>
        <strain evidence="1 2">BRFM310</strain>
    </source>
</reference>
<gene>
    <name evidence="1" type="ORF">PYCCODRAFT_1055630</name>
</gene>
<protein>
    <recommendedName>
        <fullName evidence="3">F-box domain-containing protein</fullName>
    </recommendedName>
</protein>
<keyword evidence="2" id="KW-1185">Reference proteome</keyword>
<organism evidence="1 2">
    <name type="scientific">Trametes coccinea (strain BRFM310)</name>
    <name type="common">Pycnoporus coccineus</name>
    <dbReference type="NCBI Taxonomy" id="1353009"/>
    <lineage>
        <taxon>Eukaryota</taxon>
        <taxon>Fungi</taxon>
        <taxon>Dikarya</taxon>
        <taxon>Basidiomycota</taxon>
        <taxon>Agaricomycotina</taxon>
        <taxon>Agaricomycetes</taxon>
        <taxon>Polyporales</taxon>
        <taxon>Polyporaceae</taxon>
        <taxon>Trametes</taxon>
    </lineage>
</organism>
<dbReference type="OrthoDB" id="2757315at2759"/>
<dbReference type="Proteomes" id="UP000193067">
    <property type="component" value="Unassembled WGS sequence"/>
</dbReference>
<dbReference type="EMBL" id="KZ084091">
    <property type="protein sequence ID" value="OSD05903.1"/>
    <property type="molecule type" value="Genomic_DNA"/>
</dbReference>
<dbReference type="AlphaFoldDB" id="A0A1Y2IZ01"/>
<name>A0A1Y2IZ01_TRAC3</name>
<proteinExistence type="predicted"/>
<evidence type="ECO:0000313" key="2">
    <source>
        <dbReference type="Proteomes" id="UP000193067"/>
    </source>
</evidence>
<sequence>MMYEPLLREQSTLFVCSLICRAWSTRAQILLWRRPLLFSQQSVRRFIKAVQADATNHLVSLVCEIRETGAFADASELSSTFSTDLTMRALPNLRVMYGHSVTWDAVDLHPRAVRMRLPFLSTLRKLEIYRSVIDSLRMFLDVVWSCGELTHLTVSQVLFADEISIYHPKKIMHRWSSLARERKACKKLTHLSVYATAFSAHNDMIVGALFGSAITTVDTTLKATSQDIEFEPHPFLISLIPRAS</sequence>
<evidence type="ECO:0008006" key="3">
    <source>
        <dbReference type="Google" id="ProtNLM"/>
    </source>
</evidence>
<evidence type="ECO:0000313" key="1">
    <source>
        <dbReference type="EMBL" id="OSD05903.1"/>
    </source>
</evidence>